<proteinExistence type="predicted"/>
<sequence length="219" mass="24604">MKKALLLLLAVMLVGCSGEGTEKKKEADAKKEEVVKPAEEKKVVPVKYEEVDSESKAAVEKFVQKYNVRVDVFKQDSEESIVIDKILEPITSELNKEENNTFSQILLETDFKKYKGHYKVEAKYNNDKKIIGYGVSIEAMPENEVNEDADEWGEGLASAMSIAISLGLNTDQFINELEKAGDENKGTHTYTDSNTNQNVTFFIEDSDLGKFGINFDLKK</sequence>
<keyword evidence="2" id="KW-1185">Reference proteome</keyword>
<dbReference type="Proteomes" id="UP001527052">
    <property type="component" value="Unassembled WGS sequence"/>
</dbReference>
<dbReference type="EMBL" id="JAMDLZ010000030">
    <property type="protein sequence ID" value="MCY9548441.1"/>
    <property type="molecule type" value="Genomic_DNA"/>
</dbReference>
<evidence type="ECO:0000313" key="2">
    <source>
        <dbReference type="Proteomes" id="UP001527052"/>
    </source>
</evidence>
<evidence type="ECO:0008006" key="3">
    <source>
        <dbReference type="Google" id="ProtNLM"/>
    </source>
</evidence>
<protein>
    <recommendedName>
        <fullName evidence="3">DUF5105 domain-containing protein</fullName>
    </recommendedName>
</protein>
<accession>A0ABT4ES31</accession>
<dbReference type="RefSeq" id="WP_268638367.1">
    <property type="nucleotide sequence ID" value="NZ_JAMDLZ010000030.1"/>
</dbReference>
<dbReference type="PROSITE" id="PS51257">
    <property type="entry name" value="PROKAR_LIPOPROTEIN"/>
    <property type="match status" value="1"/>
</dbReference>
<name>A0ABT4ES31_9BACI</name>
<comment type="caution">
    <text evidence="1">The sequence shown here is derived from an EMBL/GenBank/DDBJ whole genome shotgun (WGS) entry which is preliminary data.</text>
</comment>
<organism evidence="1 2">
    <name type="scientific">Lysinibacillus xylanilyticus</name>
    <dbReference type="NCBI Taxonomy" id="582475"/>
    <lineage>
        <taxon>Bacteria</taxon>
        <taxon>Bacillati</taxon>
        <taxon>Bacillota</taxon>
        <taxon>Bacilli</taxon>
        <taxon>Bacillales</taxon>
        <taxon>Bacillaceae</taxon>
        <taxon>Lysinibacillus</taxon>
    </lineage>
</organism>
<evidence type="ECO:0000313" key="1">
    <source>
        <dbReference type="EMBL" id="MCY9548441.1"/>
    </source>
</evidence>
<reference evidence="1 2" key="1">
    <citation type="submission" date="2022-05" db="EMBL/GenBank/DDBJ databases">
        <title>Genome Sequencing of Bee-Associated Microbes.</title>
        <authorList>
            <person name="Dunlap C."/>
        </authorList>
    </citation>
    <scope>NUCLEOTIDE SEQUENCE [LARGE SCALE GENOMIC DNA]</scope>
    <source>
        <strain evidence="1 2">NRRL BD-083</strain>
    </source>
</reference>
<gene>
    <name evidence="1" type="ORF">M5W82_16050</name>
</gene>